<sequence>ACNVVRPTVEDFQFRTLSVVEGGSLVRPFSVEEVKAAVWDCDSYKSPG</sequence>
<feature type="non-terminal residue" evidence="1">
    <location>
        <position position="1"/>
    </location>
</feature>
<dbReference type="EMBL" id="LXQA010815546">
    <property type="protein sequence ID" value="MCI72334.1"/>
    <property type="molecule type" value="Genomic_DNA"/>
</dbReference>
<dbReference type="AlphaFoldDB" id="A0A392UI68"/>
<protein>
    <submittedName>
        <fullName evidence="1">Putative RNA-directed DNA polymerase</fullName>
    </submittedName>
</protein>
<evidence type="ECO:0000313" key="2">
    <source>
        <dbReference type="Proteomes" id="UP000265520"/>
    </source>
</evidence>
<name>A0A392UI68_9FABA</name>
<dbReference type="GO" id="GO:0003964">
    <property type="term" value="F:RNA-directed DNA polymerase activity"/>
    <property type="evidence" value="ECO:0007669"/>
    <property type="project" value="UniProtKB-KW"/>
</dbReference>
<proteinExistence type="predicted"/>
<keyword evidence="1" id="KW-0548">Nucleotidyltransferase</keyword>
<reference evidence="1 2" key="1">
    <citation type="journal article" date="2018" name="Front. Plant Sci.">
        <title>Red Clover (Trifolium pratense) and Zigzag Clover (T. medium) - A Picture of Genomic Similarities and Differences.</title>
        <authorList>
            <person name="Dluhosova J."/>
            <person name="Istvanek J."/>
            <person name="Nedelnik J."/>
            <person name="Repkova J."/>
        </authorList>
    </citation>
    <scope>NUCLEOTIDE SEQUENCE [LARGE SCALE GENOMIC DNA]</scope>
    <source>
        <strain evidence="2">cv. 10/8</strain>
        <tissue evidence="1">Leaf</tissue>
    </source>
</reference>
<keyword evidence="1" id="KW-0808">Transferase</keyword>
<keyword evidence="1" id="KW-0695">RNA-directed DNA polymerase</keyword>
<organism evidence="1 2">
    <name type="scientific">Trifolium medium</name>
    <dbReference type="NCBI Taxonomy" id="97028"/>
    <lineage>
        <taxon>Eukaryota</taxon>
        <taxon>Viridiplantae</taxon>
        <taxon>Streptophyta</taxon>
        <taxon>Embryophyta</taxon>
        <taxon>Tracheophyta</taxon>
        <taxon>Spermatophyta</taxon>
        <taxon>Magnoliopsida</taxon>
        <taxon>eudicotyledons</taxon>
        <taxon>Gunneridae</taxon>
        <taxon>Pentapetalae</taxon>
        <taxon>rosids</taxon>
        <taxon>fabids</taxon>
        <taxon>Fabales</taxon>
        <taxon>Fabaceae</taxon>
        <taxon>Papilionoideae</taxon>
        <taxon>50 kb inversion clade</taxon>
        <taxon>NPAAA clade</taxon>
        <taxon>Hologalegina</taxon>
        <taxon>IRL clade</taxon>
        <taxon>Trifolieae</taxon>
        <taxon>Trifolium</taxon>
    </lineage>
</organism>
<feature type="non-terminal residue" evidence="1">
    <location>
        <position position="48"/>
    </location>
</feature>
<keyword evidence="2" id="KW-1185">Reference proteome</keyword>
<dbReference type="Proteomes" id="UP000265520">
    <property type="component" value="Unassembled WGS sequence"/>
</dbReference>
<comment type="caution">
    <text evidence="1">The sequence shown here is derived from an EMBL/GenBank/DDBJ whole genome shotgun (WGS) entry which is preliminary data.</text>
</comment>
<accession>A0A392UI68</accession>
<evidence type="ECO:0000313" key="1">
    <source>
        <dbReference type="EMBL" id="MCI72334.1"/>
    </source>
</evidence>